<evidence type="ECO:0000256" key="2">
    <source>
        <dbReference type="ARBA" id="ARBA00022980"/>
    </source>
</evidence>
<evidence type="ECO:0000256" key="1">
    <source>
        <dbReference type="ARBA" id="ARBA00009254"/>
    </source>
</evidence>
<dbReference type="EMBL" id="PYYB01000005">
    <property type="protein sequence ID" value="PTL54321.1"/>
    <property type="molecule type" value="Genomic_DNA"/>
</dbReference>
<dbReference type="CDD" id="cd00427">
    <property type="entry name" value="Ribosomal_L29_HIP"/>
    <property type="match status" value="1"/>
</dbReference>
<evidence type="ECO:0000256" key="5">
    <source>
        <dbReference type="HAMAP-Rule" id="MF_00374"/>
    </source>
</evidence>
<dbReference type="PANTHER" id="PTHR10916:SF0">
    <property type="entry name" value="LARGE RIBOSOMAL SUBUNIT PROTEIN UL29C"/>
    <property type="match status" value="1"/>
</dbReference>
<dbReference type="InterPro" id="IPR036049">
    <property type="entry name" value="Ribosomal_uL29_sf"/>
</dbReference>
<dbReference type="NCBIfam" id="TIGR00012">
    <property type="entry name" value="L29"/>
    <property type="match status" value="1"/>
</dbReference>
<dbReference type="GO" id="GO:0003735">
    <property type="term" value="F:structural constituent of ribosome"/>
    <property type="evidence" value="ECO:0007669"/>
    <property type="project" value="InterPro"/>
</dbReference>
<keyword evidence="7" id="KW-1185">Reference proteome</keyword>
<evidence type="ECO:0000256" key="3">
    <source>
        <dbReference type="ARBA" id="ARBA00023274"/>
    </source>
</evidence>
<dbReference type="InterPro" id="IPR001854">
    <property type="entry name" value="Ribosomal_uL29"/>
</dbReference>
<dbReference type="PROSITE" id="PS00579">
    <property type="entry name" value="RIBOSOMAL_L29"/>
    <property type="match status" value="1"/>
</dbReference>
<proteinExistence type="inferred from homology"/>
<dbReference type="GO" id="GO:0022625">
    <property type="term" value="C:cytosolic large ribosomal subunit"/>
    <property type="evidence" value="ECO:0007669"/>
    <property type="project" value="TreeGrafter"/>
</dbReference>
<dbReference type="GO" id="GO:0006412">
    <property type="term" value="P:translation"/>
    <property type="evidence" value="ECO:0007669"/>
    <property type="project" value="UniProtKB-UniRule"/>
</dbReference>
<reference evidence="6 7" key="1">
    <citation type="submission" date="2018-03" db="EMBL/GenBank/DDBJ databases">
        <title>Aquarubrobacter algicola gen. nov., sp. nov., a novel actinobacterium isolated from shallow eutrophic lake during the end of cyanobacterial harmful algal blooms.</title>
        <authorList>
            <person name="Chun S.J."/>
        </authorList>
    </citation>
    <scope>NUCLEOTIDE SEQUENCE [LARGE SCALE GENOMIC DNA]</scope>
    <source>
        <strain evidence="6 7">Seoho-28</strain>
    </source>
</reference>
<keyword evidence="2 5" id="KW-0689">Ribosomal protein</keyword>
<dbReference type="FunFam" id="1.10.287.310:FF:000001">
    <property type="entry name" value="50S ribosomal protein L29"/>
    <property type="match status" value="1"/>
</dbReference>
<dbReference type="HAMAP" id="MF_00374">
    <property type="entry name" value="Ribosomal_uL29"/>
    <property type="match status" value="1"/>
</dbReference>
<dbReference type="AlphaFoldDB" id="A0A2T4UBS0"/>
<keyword evidence="3 5" id="KW-0687">Ribonucleoprotein</keyword>
<protein>
    <recommendedName>
        <fullName evidence="4 5">Large ribosomal subunit protein uL29</fullName>
    </recommendedName>
</protein>
<evidence type="ECO:0000313" key="7">
    <source>
        <dbReference type="Proteomes" id="UP000240739"/>
    </source>
</evidence>
<accession>A0A2T4UBS0</accession>
<evidence type="ECO:0000313" key="6">
    <source>
        <dbReference type="EMBL" id="PTL54321.1"/>
    </source>
</evidence>
<dbReference type="Gene3D" id="1.10.287.310">
    <property type="match status" value="1"/>
</dbReference>
<dbReference type="RefSeq" id="WP_107571264.1">
    <property type="nucleotide sequence ID" value="NZ_PYYB01000005.1"/>
</dbReference>
<dbReference type="Proteomes" id="UP000240739">
    <property type="component" value="Unassembled WGS sequence"/>
</dbReference>
<comment type="caution">
    <text evidence="6">The sequence shown here is derived from an EMBL/GenBank/DDBJ whole genome shotgun (WGS) entry which is preliminary data.</text>
</comment>
<dbReference type="PANTHER" id="PTHR10916">
    <property type="entry name" value="60S RIBOSOMAL PROTEIN L35/50S RIBOSOMAL PROTEIN L29"/>
    <property type="match status" value="1"/>
</dbReference>
<sequence>MDAKALRDLEDKDLVTHIKTQRRELFGLRFQHATGELENTASLKTAKREIARALTVARERGIDTDKA</sequence>
<dbReference type="InterPro" id="IPR018254">
    <property type="entry name" value="Ribosomal_uL29_CS"/>
</dbReference>
<comment type="similarity">
    <text evidence="1 5">Belongs to the universal ribosomal protein uL29 family.</text>
</comment>
<organism evidence="6 7">
    <name type="scientific">Paraconexibacter algicola</name>
    <dbReference type="NCBI Taxonomy" id="2133960"/>
    <lineage>
        <taxon>Bacteria</taxon>
        <taxon>Bacillati</taxon>
        <taxon>Actinomycetota</taxon>
        <taxon>Thermoleophilia</taxon>
        <taxon>Solirubrobacterales</taxon>
        <taxon>Paraconexibacteraceae</taxon>
        <taxon>Paraconexibacter</taxon>
    </lineage>
</organism>
<dbReference type="InterPro" id="IPR050063">
    <property type="entry name" value="Ribosomal_protein_uL29"/>
</dbReference>
<evidence type="ECO:0000256" key="4">
    <source>
        <dbReference type="ARBA" id="ARBA00035204"/>
    </source>
</evidence>
<dbReference type="SUPFAM" id="SSF46561">
    <property type="entry name" value="Ribosomal protein L29 (L29p)"/>
    <property type="match status" value="1"/>
</dbReference>
<dbReference type="OrthoDB" id="9815192at2"/>
<name>A0A2T4UBS0_9ACTN</name>
<dbReference type="Pfam" id="PF00831">
    <property type="entry name" value="Ribosomal_L29"/>
    <property type="match status" value="1"/>
</dbReference>
<gene>
    <name evidence="5" type="primary">rpmC</name>
    <name evidence="6" type="ORF">C7Y72_21505</name>
</gene>